<reference evidence="2 3" key="1">
    <citation type="submission" date="2019-04" db="EMBL/GenBank/DDBJ databases">
        <title>Chromosome genome assembly for Takifugu flavidus.</title>
        <authorList>
            <person name="Xiao S."/>
        </authorList>
    </citation>
    <scope>NUCLEOTIDE SEQUENCE [LARGE SCALE GENOMIC DNA]</scope>
    <source>
        <strain evidence="2">HTHZ2018</strain>
        <tissue evidence="2">Muscle</tissue>
    </source>
</reference>
<gene>
    <name evidence="2" type="ORF">D4764_17G0007500</name>
</gene>
<protein>
    <submittedName>
        <fullName evidence="2">Uncharacterized protein</fullName>
    </submittedName>
</protein>
<name>A0A5C6NZP0_9TELE</name>
<dbReference type="AlphaFoldDB" id="A0A5C6NZP0"/>
<feature type="compositionally biased region" description="Low complexity" evidence="1">
    <location>
        <begin position="127"/>
        <end position="140"/>
    </location>
</feature>
<organism evidence="2 3">
    <name type="scientific">Takifugu flavidus</name>
    <name type="common">sansaifugu</name>
    <dbReference type="NCBI Taxonomy" id="433684"/>
    <lineage>
        <taxon>Eukaryota</taxon>
        <taxon>Metazoa</taxon>
        <taxon>Chordata</taxon>
        <taxon>Craniata</taxon>
        <taxon>Vertebrata</taxon>
        <taxon>Euteleostomi</taxon>
        <taxon>Actinopterygii</taxon>
        <taxon>Neopterygii</taxon>
        <taxon>Teleostei</taxon>
        <taxon>Neoteleostei</taxon>
        <taxon>Acanthomorphata</taxon>
        <taxon>Eupercaria</taxon>
        <taxon>Tetraodontiformes</taxon>
        <taxon>Tetradontoidea</taxon>
        <taxon>Tetraodontidae</taxon>
        <taxon>Takifugu</taxon>
    </lineage>
</organism>
<comment type="caution">
    <text evidence="2">The sequence shown here is derived from an EMBL/GenBank/DDBJ whole genome shotgun (WGS) entry which is preliminary data.</text>
</comment>
<dbReference type="Proteomes" id="UP000324091">
    <property type="component" value="Chromosome 17"/>
</dbReference>
<evidence type="ECO:0000313" key="2">
    <source>
        <dbReference type="EMBL" id="TWW71267.1"/>
    </source>
</evidence>
<keyword evidence="3" id="KW-1185">Reference proteome</keyword>
<evidence type="ECO:0000313" key="3">
    <source>
        <dbReference type="Proteomes" id="UP000324091"/>
    </source>
</evidence>
<accession>A0A5C6NZP0</accession>
<evidence type="ECO:0000256" key="1">
    <source>
        <dbReference type="SAM" id="MobiDB-lite"/>
    </source>
</evidence>
<dbReference type="EMBL" id="RHFK02000009">
    <property type="protein sequence ID" value="TWW71267.1"/>
    <property type="molecule type" value="Genomic_DNA"/>
</dbReference>
<feature type="region of interest" description="Disordered" evidence="1">
    <location>
        <begin position="121"/>
        <end position="140"/>
    </location>
</feature>
<sequence length="140" mass="15063">MKRFTSAQIRVAQIQSLRANAEPGFLSYQAENASPKEPGIQQGKGNIFCLAHPQPSRTGYDDSIQIDFADSIFHMVREKYRSLVGGCSPAHARHKSLAGIVMTRVEVSELQSRRAIWAEADKSSRVGPAAPAGLPGASGA</sequence>
<proteinExistence type="predicted"/>